<proteinExistence type="predicted"/>
<dbReference type="EMBL" id="KQ981826">
    <property type="protein sequence ID" value="KYN35079.1"/>
    <property type="molecule type" value="Genomic_DNA"/>
</dbReference>
<evidence type="ECO:0000313" key="2">
    <source>
        <dbReference type="EMBL" id="KYN35079.1"/>
    </source>
</evidence>
<evidence type="ECO:0000256" key="1">
    <source>
        <dbReference type="SAM" id="Phobius"/>
    </source>
</evidence>
<keyword evidence="1" id="KW-0472">Membrane</keyword>
<feature type="transmembrane region" description="Helical" evidence="1">
    <location>
        <begin position="59"/>
        <end position="77"/>
    </location>
</feature>
<gene>
    <name evidence="2" type="ORF">ALC56_10548</name>
</gene>
<sequence>MDNLIDVYYLIQLIVWQILIFLRDFVFREFTWFAPAEEDLDNTSSKIRAVTSQHSAADLFIFLVICGLLFTFMILSTNSPKSETSRYNINNIEKLTFIIEAVKTQ</sequence>
<dbReference type="KEGG" id="tsep:108752116"/>
<feature type="transmembrane region" description="Helical" evidence="1">
    <location>
        <begin position="7"/>
        <end position="26"/>
    </location>
</feature>
<evidence type="ECO:0000313" key="3">
    <source>
        <dbReference type="Proteomes" id="UP000078541"/>
    </source>
</evidence>
<keyword evidence="1" id="KW-0812">Transmembrane</keyword>
<dbReference type="Proteomes" id="UP000078541">
    <property type="component" value="Unassembled WGS sequence"/>
</dbReference>
<protein>
    <submittedName>
        <fullName evidence="2">Uncharacterized protein</fullName>
    </submittedName>
</protein>
<dbReference type="OrthoDB" id="7615688at2759"/>
<accession>A0A195F4S4</accession>
<reference evidence="2 3" key="1">
    <citation type="submission" date="2016-03" db="EMBL/GenBank/DDBJ databases">
        <title>Trachymyrmex septentrionalis WGS genome.</title>
        <authorList>
            <person name="Nygaard S."/>
            <person name="Hu H."/>
            <person name="Boomsma J."/>
            <person name="Zhang G."/>
        </authorList>
    </citation>
    <scope>NUCLEOTIDE SEQUENCE [LARGE SCALE GENOMIC DNA]</scope>
    <source>
        <strain evidence="2">Tsep2-gDNA-1</strain>
        <tissue evidence="2">Whole body</tissue>
    </source>
</reference>
<keyword evidence="3" id="KW-1185">Reference proteome</keyword>
<organism evidence="2 3">
    <name type="scientific">Trachymyrmex septentrionalis</name>
    <dbReference type="NCBI Taxonomy" id="34720"/>
    <lineage>
        <taxon>Eukaryota</taxon>
        <taxon>Metazoa</taxon>
        <taxon>Ecdysozoa</taxon>
        <taxon>Arthropoda</taxon>
        <taxon>Hexapoda</taxon>
        <taxon>Insecta</taxon>
        <taxon>Pterygota</taxon>
        <taxon>Neoptera</taxon>
        <taxon>Endopterygota</taxon>
        <taxon>Hymenoptera</taxon>
        <taxon>Apocrita</taxon>
        <taxon>Aculeata</taxon>
        <taxon>Formicoidea</taxon>
        <taxon>Formicidae</taxon>
        <taxon>Myrmicinae</taxon>
        <taxon>Trachymyrmex</taxon>
    </lineage>
</organism>
<dbReference type="AlphaFoldDB" id="A0A195F4S4"/>
<name>A0A195F4S4_9HYME</name>
<keyword evidence="1" id="KW-1133">Transmembrane helix</keyword>